<feature type="domain" description="Bacterial bifunctional deaminase-reductase C-terminal" evidence="4">
    <location>
        <begin position="3"/>
        <end position="208"/>
    </location>
</feature>
<dbReference type="PANTHER" id="PTHR38011:SF7">
    <property type="entry name" value="2,5-DIAMINO-6-RIBOSYLAMINO-4(3H)-PYRIMIDINONE 5'-PHOSPHATE REDUCTASE"/>
    <property type="match status" value="1"/>
</dbReference>
<sequence>MRPQITLKLATTLDGRIATASGQSKWITGEEARRVVHELRGGHDAVLVGIETVLKDDPELTVRLPNYEGYQPARIVLDSRSRLPLTSKLAQTARVIPTYVVTTTEVTGEMQSLGVRALKVPSKHQRVDLEAALEAISAAGIGRLFVEGGGVIATAFLRASLIDRLEWFRSATILGGDARPVIGHLNIDDISHMVRFTRLGVQSVGDDLWETYELS</sequence>
<name>A0A1G4PP37_9CAUL</name>
<organism evidence="5 6">
    <name type="scientific">Asticcacaulis taihuensis</name>
    <dbReference type="NCBI Taxonomy" id="260084"/>
    <lineage>
        <taxon>Bacteria</taxon>
        <taxon>Pseudomonadati</taxon>
        <taxon>Pseudomonadota</taxon>
        <taxon>Alphaproteobacteria</taxon>
        <taxon>Caulobacterales</taxon>
        <taxon>Caulobacteraceae</taxon>
        <taxon>Asticcacaulis</taxon>
    </lineage>
</organism>
<evidence type="ECO:0000256" key="1">
    <source>
        <dbReference type="ARBA" id="ARBA00005104"/>
    </source>
</evidence>
<gene>
    <name evidence="5" type="ORF">SAMN02927928_0543</name>
</gene>
<dbReference type="RefSeq" id="WP_090643346.1">
    <property type="nucleotide sequence ID" value="NZ_CBCRYE010000001.1"/>
</dbReference>
<dbReference type="InterPro" id="IPR050765">
    <property type="entry name" value="Riboflavin_Biosynth_HTPR"/>
</dbReference>
<keyword evidence="2" id="KW-0521">NADP</keyword>
<dbReference type="SUPFAM" id="SSF53597">
    <property type="entry name" value="Dihydrofolate reductase-like"/>
    <property type="match status" value="1"/>
</dbReference>
<evidence type="ECO:0000256" key="3">
    <source>
        <dbReference type="ARBA" id="ARBA00023002"/>
    </source>
</evidence>
<protein>
    <submittedName>
        <fullName evidence="5">Diaminohydroxyphosphoribosylaminopyrimidine deaminase / 5-amino-6-(5-phosphoribosylamino)uracil reductase</fullName>
    </submittedName>
</protein>
<dbReference type="GO" id="GO:0009231">
    <property type="term" value="P:riboflavin biosynthetic process"/>
    <property type="evidence" value="ECO:0007669"/>
    <property type="project" value="UniProtKB-UniPathway"/>
</dbReference>
<comment type="pathway">
    <text evidence="1">Cofactor biosynthesis; riboflavin biosynthesis.</text>
</comment>
<keyword evidence="3" id="KW-0560">Oxidoreductase</keyword>
<dbReference type="InterPro" id="IPR002734">
    <property type="entry name" value="RibDG_C"/>
</dbReference>
<dbReference type="Gene3D" id="3.40.430.10">
    <property type="entry name" value="Dihydrofolate Reductase, subunit A"/>
    <property type="match status" value="1"/>
</dbReference>
<dbReference type="PANTHER" id="PTHR38011">
    <property type="entry name" value="DIHYDROFOLATE REDUCTASE FAMILY PROTEIN (AFU_ORTHOLOGUE AFUA_8G06820)"/>
    <property type="match status" value="1"/>
</dbReference>
<dbReference type="OrthoDB" id="9800865at2"/>
<accession>A0A1G4PP37</accession>
<dbReference type="InterPro" id="IPR011549">
    <property type="entry name" value="RibD_C"/>
</dbReference>
<dbReference type="InterPro" id="IPR024072">
    <property type="entry name" value="DHFR-like_dom_sf"/>
</dbReference>
<dbReference type="GO" id="GO:0008703">
    <property type="term" value="F:5-amino-6-(5-phosphoribosylamino)uracil reductase activity"/>
    <property type="evidence" value="ECO:0007669"/>
    <property type="project" value="InterPro"/>
</dbReference>
<evidence type="ECO:0000256" key="2">
    <source>
        <dbReference type="ARBA" id="ARBA00022857"/>
    </source>
</evidence>
<dbReference type="AlphaFoldDB" id="A0A1G4PP37"/>
<dbReference type="GO" id="GO:0050661">
    <property type="term" value="F:NADP binding"/>
    <property type="evidence" value="ECO:0007669"/>
    <property type="project" value="InterPro"/>
</dbReference>
<evidence type="ECO:0000259" key="4">
    <source>
        <dbReference type="Pfam" id="PF01872"/>
    </source>
</evidence>
<dbReference type="NCBIfam" id="TIGR00227">
    <property type="entry name" value="ribD_Cterm"/>
    <property type="match status" value="1"/>
</dbReference>
<dbReference type="Pfam" id="PF01872">
    <property type="entry name" value="RibD_C"/>
    <property type="match status" value="1"/>
</dbReference>
<dbReference type="Proteomes" id="UP000199150">
    <property type="component" value="Unassembled WGS sequence"/>
</dbReference>
<dbReference type="EMBL" id="FMTS01000001">
    <property type="protein sequence ID" value="SCW34022.1"/>
    <property type="molecule type" value="Genomic_DNA"/>
</dbReference>
<keyword evidence="6" id="KW-1185">Reference proteome</keyword>
<dbReference type="STRING" id="260084.SAMN02927928_0543"/>
<evidence type="ECO:0000313" key="6">
    <source>
        <dbReference type="Proteomes" id="UP000199150"/>
    </source>
</evidence>
<dbReference type="UniPathway" id="UPA00275"/>
<evidence type="ECO:0000313" key="5">
    <source>
        <dbReference type="EMBL" id="SCW34022.1"/>
    </source>
</evidence>
<proteinExistence type="predicted"/>
<reference evidence="6" key="1">
    <citation type="submission" date="2016-10" db="EMBL/GenBank/DDBJ databases">
        <authorList>
            <person name="Varghese N."/>
            <person name="Submissions S."/>
        </authorList>
    </citation>
    <scope>NUCLEOTIDE SEQUENCE [LARGE SCALE GENOMIC DNA]</scope>
    <source>
        <strain evidence="6">CGMCC 1.3431</strain>
    </source>
</reference>